<feature type="region of interest" description="Disordered" evidence="7">
    <location>
        <begin position="390"/>
        <end position="489"/>
    </location>
</feature>
<dbReference type="FunFam" id="1.10.150.50:FF:000007">
    <property type="entry name" value="Liprin-beta-1 isoform 1"/>
    <property type="match status" value="1"/>
</dbReference>
<dbReference type="Proteomes" id="UP000054081">
    <property type="component" value="Unassembled WGS sequence"/>
</dbReference>
<dbReference type="CDD" id="cd09569">
    <property type="entry name" value="SAM_liprin-beta1_2_repeat3"/>
    <property type="match status" value="1"/>
</dbReference>
<dbReference type="SMART" id="SM00454">
    <property type="entry name" value="SAM"/>
    <property type="match status" value="3"/>
</dbReference>
<keyword evidence="3" id="KW-0677">Repeat</keyword>
<feature type="coiled-coil region" evidence="6">
    <location>
        <begin position="83"/>
        <end position="117"/>
    </location>
</feature>
<evidence type="ECO:0000256" key="3">
    <source>
        <dbReference type="ARBA" id="ARBA00022737"/>
    </source>
</evidence>
<dbReference type="GO" id="GO:0005829">
    <property type="term" value="C:cytosol"/>
    <property type="evidence" value="ECO:0007669"/>
    <property type="project" value="UniProtKB-ARBA"/>
</dbReference>
<dbReference type="Gene3D" id="1.10.150.50">
    <property type="entry name" value="Transcription Factor, Ets-1"/>
    <property type="match status" value="3"/>
</dbReference>
<keyword evidence="2" id="KW-0597">Phosphoprotein</keyword>
<feature type="non-terminal residue" evidence="10">
    <location>
        <position position="896"/>
    </location>
</feature>
<dbReference type="CDD" id="cd09566">
    <property type="entry name" value="SAM_liprin-beta1_2_repeat2"/>
    <property type="match status" value="1"/>
</dbReference>
<name>A0A093NR85_PYGAD</name>
<dbReference type="SUPFAM" id="SSF47769">
    <property type="entry name" value="SAM/Pointed domain"/>
    <property type="match status" value="3"/>
</dbReference>
<dbReference type="InterPro" id="IPR037619">
    <property type="entry name" value="LIPB1/2_SAM_3rd"/>
</dbReference>
<feature type="domain" description="SAM" evidence="9">
    <location>
        <begin position="624"/>
        <end position="682"/>
    </location>
</feature>
<feature type="domain" description="SAM" evidence="9">
    <location>
        <begin position="707"/>
        <end position="738"/>
    </location>
</feature>
<evidence type="ECO:0000313" key="11">
    <source>
        <dbReference type="Proteomes" id="UP000054081"/>
    </source>
</evidence>
<organism evidence="10 11">
    <name type="scientific">Pygoscelis adeliae</name>
    <name type="common">Adelie penguin</name>
    <dbReference type="NCBI Taxonomy" id="9238"/>
    <lineage>
        <taxon>Eukaryota</taxon>
        <taxon>Metazoa</taxon>
        <taxon>Chordata</taxon>
        <taxon>Craniata</taxon>
        <taxon>Vertebrata</taxon>
        <taxon>Euteleostomi</taxon>
        <taxon>Archelosauria</taxon>
        <taxon>Archosauria</taxon>
        <taxon>Dinosauria</taxon>
        <taxon>Saurischia</taxon>
        <taxon>Theropoda</taxon>
        <taxon>Coelurosauria</taxon>
        <taxon>Aves</taxon>
        <taxon>Neognathae</taxon>
        <taxon>Neoaves</taxon>
        <taxon>Aequornithes</taxon>
        <taxon>Sphenisciformes</taxon>
        <taxon>Spheniscidae</taxon>
        <taxon>Pygoscelis</taxon>
    </lineage>
</organism>
<dbReference type="FunFam" id="1.10.150.50:FF:000017">
    <property type="entry name" value="Liprin-beta-1 isoform 1"/>
    <property type="match status" value="1"/>
</dbReference>
<dbReference type="InterPro" id="IPR037617">
    <property type="entry name" value="LIPB1/2_SAM_1"/>
</dbReference>
<dbReference type="EMBL" id="KL224691">
    <property type="protein sequence ID" value="KFW62632.1"/>
    <property type="molecule type" value="Genomic_DNA"/>
</dbReference>
<keyword evidence="4 6" id="KW-0175">Coiled coil</keyword>
<accession>A0A093NR85</accession>
<dbReference type="PANTHER" id="PTHR12587:SF18">
    <property type="entry name" value="LIPRIN-BETA-2"/>
    <property type="match status" value="1"/>
</dbReference>
<feature type="non-terminal residue" evidence="10">
    <location>
        <position position="1"/>
    </location>
</feature>
<gene>
    <name evidence="10" type="ORF">AS28_03668</name>
</gene>
<protein>
    <submittedName>
        <fullName evidence="10">Liprin-beta-2</fullName>
    </submittedName>
</protein>
<proteinExistence type="inferred from homology"/>
<dbReference type="PANTHER" id="PTHR12587">
    <property type="entry name" value="LAR INTERACTING PROTEIN LIP -RELATED PROTEIN"/>
    <property type="match status" value="1"/>
</dbReference>
<feature type="coiled-coil region" evidence="6">
    <location>
        <begin position="167"/>
        <end position="246"/>
    </location>
</feature>
<evidence type="ECO:0000256" key="4">
    <source>
        <dbReference type="ARBA" id="ARBA00023054"/>
    </source>
</evidence>
<dbReference type="CDD" id="cd09563">
    <property type="entry name" value="SAM_liprin-beta1_2_repeat1"/>
    <property type="match status" value="1"/>
</dbReference>
<feature type="coiled-coil region" evidence="6">
    <location>
        <begin position="270"/>
        <end position="297"/>
    </location>
</feature>
<dbReference type="FunFam" id="1.10.150.50:FF:000005">
    <property type="entry name" value="Liprin-beta-1 isoform 1"/>
    <property type="match status" value="1"/>
</dbReference>
<dbReference type="Pfam" id="PF07647">
    <property type="entry name" value="SAM_2"/>
    <property type="match status" value="1"/>
</dbReference>
<evidence type="ECO:0000256" key="7">
    <source>
        <dbReference type="SAM" id="MobiDB-lite"/>
    </source>
</evidence>
<keyword evidence="8" id="KW-0732">Signal</keyword>
<dbReference type="PROSITE" id="PS50105">
    <property type="entry name" value="SAM_DOMAIN"/>
    <property type="match status" value="3"/>
</dbReference>
<evidence type="ECO:0000256" key="2">
    <source>
        <dbReference type="ARBA" id="ARBA00022553"/>
    </source>
</evidence>
<evidence type="ECO:0000313" key="10">
    <source>
        <dbReference type="EMBL" id="KFW62632.1"/>
    </source>
</evidence>
<feature type="compositionally biased region" description="Polar residues" evidence="7">
    <location>
        <begin position="465"/>
        <end position="479"/>
    </location>
</feature>
<dbReference type="InterPro" id="IPR001660">
    <property type="entry name" value="SAM"/>
</dbReference>
<feature type="signal peptide" evidence="8">
    <location>
        <begin position="1"/>
        <end position="17"/>
    </location>
</feature>
<dbReference type="GO" id="GO:0048786">
    <property type="term" value="C:presynaptic active zone"/>
    <property type="evidence" value="ECO:0007669"/>
    <property type="project" value="TreeGrafter"/>
</dbReference>
<comment type="function">
    <text evidence="5">May regulate the disassembly of focal adhesions. Did not bind receptor-like tyrosine phosphatases type 2A.</text>
</comment>
<dbReference type="GO" id="GO:0007528">
    <property type="term" value="P:neuromuscular junction development"/>
    <property type="evidence" value="ECO:0007669"/>
    <property type="project" value="TreeGrafter"/>
</dbReference>
<evidence type="ECO:0000256" key="1">
    <source>
        <dbReference type="ARBA" id="ARBA00007547"/>
    </source>
</evidence>
<dbReference type="Pfam" id="PF26022">
    <property type="entry name" value="CC_Liprin_beta"/>
    <property type="match status" value="1"/>
</dbReference>
<dbReference type="STRING" id="9238.A0A093NR85"/>
<sequence length="896" mass="101204">SLLVLLVLGTKSATEYANGGYDIVSPAPSVYLGTFQILHLLEDLKMALEMLEDPQEKEALRNQIPGATAVCIREWFEENLSQVNHHSSNNETYQERLARLEGDKESLILQVSVLTDQVEAQGEKIRDLEICLEGHQLKLNATEEMLQQELLSRTSLETEKLDLMAEVSDLKIKLVGMEKEQSEYEEKQNKAEGLLQELRHLKIKVEELENERNQYEWKLKATKAEIAQLQEQLALKDAEIERLQSQLSRTSSHSEVAERDQEVQRLKIGMESLLAANEEKDRRIEELTLLLSQYRRVKEIMIAAHGSSVSGGSEEELETTLRKWNLLHNPQGELFKTQVSSGELSPAMLSPVPHKAMEIRQDLCFLVPQKKKSSSLEDLQSESLEKYVDGKPVQPVVEQESKPLVKGSKYQTLPGKLPRPLQNGEQGTYNLPDGCGTNDNEDNSILGLRETENVDGTVVSDDLSPLSSGTDSGPQSPLSPENRKSPKGIKKIWGKIRRTQSGNFPADDLGLAEFRRGGLRATAGPRLSRSKETKGQKSDYNAPFAQWSTERVCNWLEDFGLGQYVIFARQWVTSGHTLLTATPQDMEKEMGIKHPLHRKKLVLAIKSINAKQDEKSAQLDHIWVTRWLDDIGLPQYKDQFHESRVDGRMLQYLTVNDLLFLKVTSQLHHLSIKCAIHVLHVNSFNPHCLRRRPVEENNVSPSEVVQWSNHRVMEWLRSVDLAEYAPNLRGSGVHGGLIILEPRFNGDTLAMLLNIPPQKTLLRRHLTTNFNVLIGPEAQQEKREITESTAYTPLTTTAKVRPKKLGFSHFGNLRKKKFDESTDYICPIDTNPAATNGTQKNYGGYKGLSPFTDRELDQMEHSEGTVMQIGALSQGISHLTTMLSQDEMLNDSRFLT</sequence>
<evidence type="ECO:0000259" key="9">
    <source>
        <dbReference type="PROSITE" id="PS50105"/>
    </source>
</evidence>
<keyword evidence="11" id="KW-1185">Reference proteome</keyword>
<dbReference type="Pfam" id="PF00536">
    <property type="entry name" value="SAM_1"/>
    <property type="match status" value="2"/>
</dbReference>
<reference evidence="10 11" key="1">
    <citation type="submission" date="2014-04" db="EMBL/GenBank/DDBJ databases">
        <title>Genome evolution of avian class.</title>
        <authorList>
            <person name="Zhang G."/>
            <person name="Li C."/>
        </authorList>
    </citation>
    <scope>NUCLEOTIDE SEQUENCE [LARGE SCALE GENOMIC DNA]</scope>
    <source>
        <strain evidence="10">BGI_AS28</strain>
    </source>
</reference>
<dbReference type="AlphaFoldDB" id="A0A093NR85"/>
<evidence type="ECO:0000256" key="5">
    <source>
        <dbReference type="ARBA" id="ARBA00060046"/>
    </source>
</evidence>
<dbReference type="InterPro" id="IPR037618">
    <property type="entry name" value="LIPB1/2_SAM_2nd"/>
</dbReference>
<feature type="chain" id="PRO_5001886412" evidence="8">
    <location>
        <begin position="18"/>
        <end position="896"/>
    </location>
</feature>
<dbReference type="InterPro" id="IPR058914">
    <property type="entry name" value="LIPB1/2_CC"/>
</dbReference>
<comment type="similarity">
    <text evidence="1">Belongs to the liprin family. Liprin-beta subfamily.</text>
</comment>
<evidence type="ECO:0000256" key="8">
    <source>
        <dbReference type="SAM" id="SignalP"/>
    </source>
</evidence>
<evidence type="ECO:0000256" key="6">
    <source>
        <dbReference type="SAM" id="Coils"/>
    </source>
</evidence>
<dbReference type="InterPro" id="IPR013761">
    <property type="entry name" value="SAM/pointed_sf"/>
</dbReference>
<dbReference type="InterPro" id="IPR029515">
    <property type="entry name" value="Liprin"/>
</dbReference>
<feature type="domain" description="SAM" evidence="9">
    <location>
        <begin position="547"/>
        <end position="611"/>
    </location>
</feature>